<comment type="caution">
    <text evidence="4">The sequence shown here is derived from an EMBL/GenBank/DDBJ whole genome shotgun (WGS) entry which is preliminary data.</text>
</comment>
<sequence>MAVEYLPAPEESVVEDAQTVQDTETSVPTAESDEGIEQTTQAEHIADVADNEGHPSSFQKPVFANEEVEHPADTAEAGSGAISEAAVLPVSVLANLQTDIDPAEPVDQKQVAKNARRTAEKQATLTTSSETAAVVVKSPLDEMLELESEIQDLRTKLSAKLAVQNDQLRKLIGRFDRE</sequence>
<evidence type="ECO:0000313" key="7">
    <source>
        <dbReference type="Proteomes" id="UP000576087"/>
    </source>
</evidence>
<accession>A0A7W6UZ99</accession>
<evidence type="ECO:0000256" key="1">
    <source>
        <dbReference type="SAM" id="MobiDB-lite"/>
    </source>
</evidence>
<evidence type="ECO:0000313" key="6">
    <source>
        <dbReference type="Proteomes" id="UP000524535"/>
    </source>
</evidence>
<evidence type="ECO:0000313" key="4">
    <source>
        <dbReference type="EMBL" id="MBB4447078.1"/>
    </source>
</evidence>
<evidence type="ECO:0000313" key="5">
    <source>
        <dbReference type="Proteomes" id="UP000520770"/>
    </source>
</evidence>
<dbReference type="EMBL" id="JACIHM010000003">
    <property type="protein sequence ID" value="MBB4447078.1"/>
    <property type="molecule type" value="Genomic_DNA"/>
</dbReference>
<proteinExistence type="predicted"/>
<feature type="compositionally biased region" description="Basic and acidic residues" evidence="1">
    <location>
        <begin position="44"/>
        <end position="53"/>
    </location>
</feature>
<dbReference type="Proteomes" id="UP000576087">
    <property type="component" value="Unassembled WGS sequence"/>
</dbReference>
<dbReference type="Proteomes" id="UP000524535">
    <property type="component" value="Unassembled WGS sequence"/>
</dbReference>
<keyword evidence="6" id="KW-1185">Reference proteome</keyword>
<gene>
    <name evidence="3" type="ORF">GGE31_002959</name>
    <name evidence="2" type="ORF">GGE33_003094</name>
    <name evidence="4" type="ORF">GGE35_002900</name>
</gene>
<dbReference type="EMBL" id="JACIGY010000003">
    <property type="protein sequence ID" value="MBB4412446.1"/>
    <property type="molecule type" value="Genomic_DNA"/>
</dbReference>
<dbReference type="RefSeq" id="WP_183824402.1">
    <property type="nucleotide sequence ID" value="NZ_JACIGW010000003.1"/>
</dbReference>
<dbReference type="Proteomes" id="UP000520770">
    <property type="component" value="Unassembled WGS sequence"/>
</dbReference>
<evidence type="ECO:0000313" key="3">
    <source>
        <dbReference type="EMBL" id="MBB4412446.1"/>
    </source>
</evidence>
<dbReference type="EMBL" id="JACIGW010000003">
    <property type="protein sequence ID" value="MBB4349332.1"/>
    <property type="molecule type" value="Genomic_DNA"/>
</dbReference>
<dbReference type="AlphaFoldDB" id="A0A7W6UZ99"/>
<organism evidence="4 7">
    <name type="scientific">Aliirhizobium cellulosilyticum</name>
    <dbReference type="NCBI Taxonomy" id="393664"/>
    <lineage>
        <taxon>Bacteria</taxon>
        <taxon>Pseudomonadati</taxon>
        <taxon>Pseudomonadota</taxon>
        <taxon>Alphaproteobacteria</taxon>
        <taxon>Hyphomicrobiales</taxon>
        <taxon>Rhizobiaceae</taxon>
        <taxon>Aliirhizobium</taxon>
    </lineage>
</organism>
<evidence type="ECO:0000313" key="2">
    <source>
        <dbReference type="EMBL" id="MBB4349332.1"/>
    </source>
</evidence>
<protein>
    <submittedName>
        <fullName evidence="4">Uncharacterized protein</fullName>
    </submittedName>
</protein>
<reference evidence="5 6" key="1">
    <citation type="submission" date="2020-08" db="EMBL/GenBank/DDBJ databases">
        <title>Genomic Encyclopedia of Type Strains, Phase IV (KMG-V): Genome sequencing to study the core and pangenomes of soil and plant-associated prokaryotes.</title>
        <authorList>
            <person name="Whitman W."/>
        </authorList>
    </citation>
    <scope>NUCLEOTIDE SEQUENCE [LARGE SCALE GENOMIC DNA]</scope>
    <source>
        <strain evidence="3 6">SEMIA 444</strain>
        <strain evidence="2 5">SEMIA 448</strain>
        <strain evidence="4 7">SEMIA 452</strain>
    </source>
</reference>
<name>A0A7W6UZ99_9HYPH</name>
<feature type="compositionally biased region" description="Polar residues" evidence="1">
    <location>
        <begin position="18"/>
        <end position="29"/>
    </location>
</feature>
<feature type="region of interest" description="Disordered" evidence="1">
    <location>
        <begin position="1"/>
        <end position="79"/>
    </location>
</feature>